<name>Q86LL5_TOXGO</name>
<evidence type="ECO:0000313" key="2">
    <source>
        <dbReference type="EMBL" id="AAO46029.1"/>
    </source>
</evidence>
<organism evidence="2">
    <name type="scientific">Toxoplasma gondii</name>
    <dbReference type="NCBI Taxonomy" id="5811"/>
    <lineage>
        <taxon>Eukaryota</taxon>
        <taxon>Sar</taxon>
        <taxon>Alveolata</taxon>
        <taxon>Apicomplexa</taxon>
        <taxon>Conoidasida</taxon>
        <taxon>Coccidia</taxon>
        <taxon>Eucoccidiorida</taxon>
        <taxon>Eimeriorina</taxon>
        <taxon>Sarcocystidae</taxon>
        <taxon>Toxoplasma</taxon>
    </lineage>
</organism>
<protein>
    <submittedName>
        <fullName evidence="2">Jlp4</fullName>
    </submittedName>
</protein>
<feature type="compositionally biased region" description="Basic and acidic residues" evidence="1">
    <location>
        <begin position="7"/>
        <end position="18"/>
    </location>
</feature>
<feature type="compositionally biased region" description="Basic and acidic residues" evidence="1">
    <location>
        <begin position="26"/>
        <end position="46"/>
    </location>
</feature>
<evidence type="ECO:0000256" key="1">
    <source>
        <dbReference type="SAM" id="MobiDB-lite"/>
    </source>
</evidence>
<sequence length="59" mass="7273">MRRARYSMREREREEDQSQRQGRKPCCREETDRAKRETHTGNREKVQYGNKRGKKTRSM</sequence>
<dbReference type="EMBL" id="AY208749">
    <property type="protein sequence ID" value="AAO46029.1"/>
    <property type="molecule type" value="mRNA"/>
</dbReference>
<proteinExistence type="evidence at transcript level"/>
<accession>Q86LL5</accession>
<reference evidence="2" key="1">
    <citation type="submission" date="2002-12" db="EMBL/GenBank/DDBJ databases">
        <title>Immunological screening of Toxoplasma tachyzoite cDNA expression libraries with serum from toxoplasma infected rats.</title>
        <authorList>
            <person name="Jiang L."/>
            <person name="Shu H."/>
            <person name="Luo S."/>
            <person name="Cai L."/>
            <person name="Wu X."/>
            <person name="Wang D."/>
            <person name="Zeng Q."/>
            <person name="Liu D."/>
        </authorList>
    </citation>
    <scope>NUCLEOTIDE SEQUENCE</scope>
    <source>
        <strain evidence="2">RH</strain>
    </source>
</reference>
<feature type="region of interest" description="Disordered" evidence="1">
    <location>
        <begin position="1"/>
        <end position="59"/>
    </location>
</feature>
<dbReference type="AlphaFoldDB" id="Q86LL5"/>